<protein>
    <submittedName>
        <fullName evidence="1">Uncharacterized protein</fullName>
    </submittedName>
</protein>
<gene>
    <name evidence="1" type="ORF">SAMN05878503_10981</name>
</gene>
<proteinExistence type="predicted"/>
<dbReference type="AlphaFoldDB" id="A0A285CUV9"/>
<keyword evidence="2" id="KW-1185">Reference proteome</keyword>
<dbReference type="RefSeq" id="WP_097030758.1">
    <property type="nucleotide sequence ID" value="NZ_OAOQ01000009.1"/>
</dbReference>
<evidence type="ECO:0000313" key="1">
    <source>
        <dbReference type="EMBL" id="SNX71314.1"/>
    </source>
</evidence>
<dbReference type="Proteomes" id="UP000219467">
    <property type="component" value="Unassembled WGS sequence"/>
</dbReference>
<dbReference type="EMBL" id="OAOQ01000009">
    <property type="protein sequence ID" value="SNX71314.1"/>
    <property type="molecule type" value="Genomic_DNA"/>
</dbReference>
<organism evidence="1 2">
    <name type="scientific">Cereibacter ovatus</name>
    <dbReference type="NCBI Taxonomy" id="439529"/>
    <lineage>
        <taxon>Bacteria</taxon>
        <taxon>Pseudomonadati</taxon>
        <taxon>Pseudomonadota</taxon>
        <taxon>Alphaproteobacteria</taxon>
        <taxon>Rhodobacterales</taxon>
        <taxon>Paracoccaceae</taxon>
        <taxon>Cereibacter</taxon>
    </lineage>
</organism>
<evidence type="ECO:0000313" key="2">
    <source>
        <dbReference type="Proteomes" id="UP000219467"/>
    </source>
</evidence>
<sequence>MDQDETETKYVLGWVTSQDKLEFDRHYPDGSPLEFDSEAAAIKAIAPESTRLVLKQVTRHRSRG</sequence>
<dbReference type="OrthoDB" id="7690265at2"/>
<reference evidence="2" key="1">
    <citation type="submission" date="2017-08" db="EMBL/GenBank/DDBJ databases">
        <authorList>
            <person name="Varghese N."/>
            <person name="Submissions S."/>
        </authorList>
    </citation>
    <scope>NUCLEOTIDE SEQUENCE [LARGE SCALE GENOMIC DNA]</scope>
    <source>
        <strain evidence="2">JA234</strain>
    </source>
</reference>
<name>A0A285CUV9_9RHOB</name>
<accession>A0A285CUV9</accession>